<comment type="caution">
    <text evidence="7">The sequence shown here is derived from an EMBL/GenBank/DDBJ whole genome shotgun (WGS) entry which is preliminary data.</text>
</comment>
<dbReference type="InterPro" id="IPR000742">
    <property type="entry name" value="EGF"/>
</dbReference>
<keyword evidence="4" id="KW-0732">Signal</keyword>
<keyword evidence="8" id="KW-1185">Reference proteome</keyword>
<dbReference type="Pfam" id="PF19030">
    <property type="entry name" value="TSP1_ADAMTS"/>
    <property type="match status" value="2"/>
</dbReference>
<feature type="region of interest" description="Disordered" evidence="2">
    <location>
        <begin position="276"/>
        <end position="299"/>
    </location>
</feature>
<reference evidence="7 8" key="1">
    <citation type="submission" date="2017-08" db="EMBL/GenBank/DDBJ databases">
        <title>Acidophilic green algal genome provides insights into adaptation to an acidic environment.</title>
        <authorList>
            <person name="Hirooka S."/>
            <person name="Hirose Y."/>
            <person name="Kanesaki Y."/>
            <person name="Higuchi S."/>
            <person name="Fujiwara T."/>
            <person name="Onuma R."/>
            <person name="Era A."/>
            <person name="Ohbayashi R."/>
            <person name="Uzuka A."/>
            <person name="Nozaki H."/>
            <person name="Yoshikawa H."/>
            <person name="Miyagishima S.Y."/>
        </authorList>
    </citation>
    <scope>NUCLEOTIDE SEQUENCE [LARGE SCALE GENOMIC DNA]</scope>
    <source>
        <strain evidence="7 8">NIES-2499</strain>
    </source>
</reference>
<keyword evidence="3" id="KW-0812">Transmembrane</keyword>
<evidence type="ECO:0000256" key="2">
    <source>
        <dbReference type="SAM" id="MobiDB-lite"/>
    </source>
</evidence>
<evidence type="ECO:0000259" key="5">
    <source>
        <dbReference type="PROSITE" id="PS00022"/>
    </source>
</evidence>
<evidence type="ECO:0000256" key="1">
    <source>
        <dbReference type="ARBA" id="ARBA00023157"/>
    </source>
</evidence>
<evidence type="ECO:0008006" key="9">
    <source>
        <dbReference type="Google" id="ProtNLM"/>
    </source>
</evidence>
<protein>
    <recommendedName>
        <fullName evidence="9">EGF-like domain-containing protein</fullName>
    </recommendedName>
</protein>
<dbReference type="InterPro" id="IPR000884">
    <property type="entry name" value="TSP1_rpt"/>
</dbReference>
<feature type="transmembrane region" description="Helical" evidence="3">
    <location>
        <begin position="2383"/>
        <end position="2406"/>
    </location>
</feature>
<sequence>MGSTSTSGRSLSFVFFVFLLTAGCHGYAELVHSAWALAGNRSASWYSVRVTPVEGVNLNADNFGSTYHPLGAVSCTQSDVLGITLPSFMLPVPSTNSSTFSVVLAINGSIASGLTGSNNVLLNLQGLNVSFSTGVLPGGILFTLSTSSLDPTASFSIPSHTLQSGNSPLFISLSRRTDGALRLCSGNTPAPLLTSVLDPRDLASQNVSDGWTTIPFLSEWTPLQNITQDLLIGDRFGGGATLKLLGLWLLLEEGDTSSSMTCSTILSTFTSLLLPQPPPPTTADKNSLPSSAHSSLQMQPLTTPSLSTQLLQYSNSPPVLESSVMMPLDGQPLLSDPVFFTASVMDLDGDAVRARITCFGASDFQCRTASCGPYMVSGLGVPGQVLAITAFPVYTRAGRYIIRLEATDGRGGLLSQDHIVLVRKDNDTARAAPCCRYAATVITAQQGRPIHNKVYRDPSLYEYASSLGWPSGGYMDEEDLEAERLFDYGILAPLPWSDIGSSLSYVSCADVYIGGAGGLSVMGIGSQKQFSLNHGLNKRILVLPQGFSWANQVPSSQQPVCQEHWSEWALDSPVTGAVSRNSSGQVLEYCSFACIPEGVSSMINVTGAFDRWMEQIIETTYGQVSFSPDVDVTPTLWMPFANPSGSPFLYSDQPTHPYLSNLGINEETDYRIIMVLSPLPRQANPEGYTAWSSAPTFMFVMMCNPMHYYLVHETGHLFGLPHATMYKLDNATSLPTDPLGPGVIEDSYTDKLDTMACCRGDYNVFFRLFAGWIPATERYDMSFLPSLNASTVNISSTLTASTTNTPAISGITLAAPLNSEGSLQVEGIPGRTSTSSNSSVLQNDTLSGSVIGVSEGSLFLNASQISEYSPPSKSSTNSTVVQQDLVLWPFDRGESRGKLKAVVIRLSIDEMLVLSFRSMAFWQDVRLGAEGYSSTTDRTLGPDQMRDNMAGLSVESSLLLCNNLKLRTAQWTTRGMLDFNLVFPLWPSAFPASPGAYAPDPPRAAYANLKEGFSWTDAKRGFGVLVKRIAECDSEAEIPVYNYTVPAFYGFRGEYPGLQAFDRSDFSGYNQFNCLHVTVSSGVTTIPGSLDIRVAVGGGDLAVTPEYQLDLQGAAGFPLTPNIQLTWPGGNLGDLTSVVWKDATNRTFAYDTTNVTLPPPLNPLMESSATGAPSCIGNQCPSTSTYWLKAAAADGSQTLVKMQLVEVSLDHFLIEMSYTYFLTDRVMTGEEAHYVPVLRSGPVSPHQPQGITLNLQATASVSSSNPTTQTQQQTASVFLGTSYTDFQVTQMLDCDVSRQWTLTLLLILPSAGSFISGPSLPLAVFSQSANIGLGVTQAIPGLWLVLPALSRTVSGLVLRVGWQGYTQDLDISIAAQSSLGGELQVVVVRDGERLGVWANGLGGWLLLNLTCVPTRNNTRACNHEPTSSDPPLNPVLRLLGPPLGTSNAATPPPPILVTTARLYNYVIPQYNLASEMTCVQSKSCGFFFLSGWVPTPYGPQQVVRPLPGTITLMSGKVTPGVMQSTYNVSSGGYIYIVDVGPWQVCSASCGGGRRVREVVCLMISPQGSTQIVSLDQCPVANLPAASEPCNMLQCPSAYMVLQQPVAAACLGPLLCPAAQSTWISSKSNAPMTLICKSSFGLYLPLSSCTNASVAAMSSGQSSAPTTIFSVHTPFSPSSHEPWSQVLLELPKQLDSIIVDVVPVSQTVSLQTAITSFNGSLLQSPCTVSGNIFTSQSSTASSSASSSSSSSVWSSCNGSSSSSSIDNAPNWALGTWSECTATCGGGTRSRSVYCILGWISGSLAATHSVLSSSTCTAIYGEIPSTLLLQSCNTAPCSKYAWKVGPWGQCQGEAPAGYAQRLVQCVVYSTAGITNRTTLLAAPQMCGGSTTPLSPGIAGSSTNLSDAELSSMAVLGFAPSGFITPEDASPCPKSPEGAALCRLPGMSNQASCSGQGACTYTGCLCLNSYQGQFCEVPPTCLTGIVDKSGSCCSSLTIDVNGTCCHPGSLLDSAGLCCKAGVQLDACGVCGGSSASVDMKGVCCSGLVDQAGSCCTSGFIDECGVCDGDSTSCLLAVAFQVSIPSAGNSNVTTSLSLGPALWNSTMMWLEGSIQTACTAVSMTCSVTLTEVTEGGIASNDQAASNATDDPAATRLVIALISNRLLGAAAPININSTGMQVDTVVIKAGDAPTSGSGFYSGSFHFTIAGLMPYVVETIATSSSSVSSASNTQPSSFVQDSLLLTAVIMVDRFGVCGNGLCEVGEQVWTDSSNASGSSMIQASPCPQDCPYTFHTCPSPASTAIGNASLECGGNGVCLRASGSCACYDGYYGDDCGACEPSYWPNNVGACVRQYINGLTIFQLLEPASVDQSPINASSTSSQLSDTTLIAVVTSVSVGSVISFTLLFVFLFSKARKQQQKVASVVDLVKDSWVPMKLIHVSRPTPLTPSHSIKRSPLSLPVVSGPFSSRNTGVSTEADVSSAYSSSIPSSPVRFRSKQLTNETSPAVKKKEHNATCSRSQQLSSNPYSSEHEPAAVSPHLRLERVHSKSRFNLMYKSPSNCSTSSGTNESAVSTVTISLRKKRLEDLLPDLDLLPDVEIGKSRAGQSAHPDHITLSILPKVSSQEPEAWQPARCSRNRDRQATRDQTGSKKLSSSAVVAAVATAPAAAAGSTAECVKDCRASMPCLASSITYNASDVAGSFSLLPYAASSMDHYNASSMDHYIQNHPASAVLVACRTGHEHDNEENAISLPLSTHHVPSLPGMINNGGEGGLNNLADHEPERSESSRFAWARLLQGGVKDNRGCGDAM</sequence>
<dbReference type="SUPFAM" id="SSF82895">
    <property type="entry name" value="TSP-1 type 1 repeat"/>
    <property type="match status" value="2"/>
</dbReference>
<organism evidence="7 8">
    <name type="scientific">Chlamydomonas eustigma</name>
    <dbReference type="NCBI Taxonomy" id="1157962"/>
    <lineage>
        <taxon>Eukaryota</taxon>
        <taxon>Viridiplantae</taxon>
        <taxon>Chlorophyta</taxon>
        <taxon>core chlorophytes</taxon>
        <taxon>Chlorophyceae</taxon>
        <taxon>CS clade</taxon>
        <taxon>Chlamydomonadales</taxon>
        <taxon>Chlamydomonadaceae</taxon>
        <taxon>Chlamydomonas</taxon>
    </lineage>
</organism>
<feature type="region of interest" description="Disordered" evidence="2">
    <location>
        <begin position="2619"/>
        <end position="2646"/>
    </location>
</feature>
<evidence type="ECO:0000313" key="7">
    <source>
        <dbReference type="EMBL" id="GAX85071.1"/>
    </source>
</evidence>
<dbReference type="InterPro" id="IPR013111">
    <property type="entry name" value="EGF_extracell"/>
</dbReference>
<feature type="compositionally biased region" description="Polar residues" evidence="2">
    <location>
        <begin position="283"/>
        <end position="298"/>
    </location>
</feature>
<dbReference type="Proteomes" id="UP000232323">
    <property type="component" value="Unassembled WGS sequence"/>
</dbReference>
<dbReference type="EMBL" id="BEGY01000148">
    <property type="protein sequence ID" value="GAX85071.1"/>
    <property type="molecule type" value="Genomic_DNA"/>
</dbReference>
<keyword evidence="3" id="KW-1133">Transmembrane helix</keyword>
<feature type="compositionally biased region" description="Low complexity" evidence="2">
    <location>
        <begin position="2469"/>
        <end position="2488"/>
    </location>
</feature>
<feature type="compositionally biased region" description="Polar residues" evidence="2">
    <location>
        <begin position="2509"/>
        <end position="2523"/>
    </location>
</feature>
<dbReference type="PROSITE" id="PS01248">
    <property type="entry name" value="EGF_LAM_1"/>
    <property type="match status" value="1"/>
</dbReference>
<dbReference type="InterPro" id="IPR036383">
    <property type="entry name" value="TSP1_rpt_sf"/>
</dbReference>
<feature type="chain" id="PRO_5011970453" description="EGF-like domain-containing protein" evidence="4">
    <location>
        <begin position="27"/>
        <end position="2803"/>
    </location>
</feature>
<dbReference type="PROSITE" id="PS50092">
    <property type="entry name" value="TSP1"/>
    <property type="match status" value="2"/>
</dbReference>
<feature type="domain" description="Laminin EGF-like" evidence="6">
    <location>
        <begin position="2319"/>
        <end position="2345"/>
    </location>
</feature>
<evidence type="ECO:0000256" key="3">
    <source>
        <dbReference type="SAM" id="Phobius"/>
    </source>
</evidence>
<dbReference type="InterPro" id="IPR002049">
    <property type="entry name" value="LE_dom"/>
</dbReference>
<keyword evidence="3" id="KW-0472">Membrane</keyword>
<dbReference type="Pfam" id="PF07974">
    <property type="entry name" value="EGF_2"/>
    <property type="match status" value="1"/>
</dbReference>
<gene>
    <name evidence="7" type="ORF">CEUSTIGMA_g12491.t1</name>
</gene>
<feature type="region of interest" description="Disordered" evidence="2">
    <location>
        <begin position="2468"/>
        <end position="2531"/>
    </location>
</feature>
<dbReference type="SMART" id="SM00209">
    <property type="entry name" value="TSP1"/>
    <property type="match status" value="2"/>
</dbReference>
<dbReference type="Gene3D" id="2.20.100.10">
    <property type="entry name" value="Thrombospondin type-1 (TSP1) repeat"/>
    <property type="match status" value="2"/>
</dbReference>
<evidence type="ECO:0000313" key="8">
    <source>
        <dbReference type="Proteomes" id="UP000232323"/>
    </source>
</evidence>
<dbReference type="STRING" id="1157962.A0A250XPR7"/>
<dbReference type="PROSITE" id="PS00022">
    <property type="entry name" value="EGF_1"/>
    <property type="match status" value="1"/>
</dbReference>
<feature type="domain" description="EGF-like" evidence="5">
    <location>
        <begin position="2319"/>
        <end position="2330"/>
    </location>
</feature>
<evidence type="ECO:0000256" key="4">
    <source>
        <dbReference type="SAM" id="SignalP"/>
    </source>
</evidence>
<name>A0A250XPR7_9CHLO</name>
<dbReference type="OrthoDB" id="514503at2759"/>
<evidence type="ECO:0000259" key="6">
    <source>
        <dbReference type="PROSITE" id="PS01248"/>
    </source>
</evidence>
<keyword evidence="1" id="KW-1015">Disulfide bond</keyword>
<proteinExistence type="predicted"/>
<accession>A0A250XPR7</accession>
<feature type="signal peptide" evidence="4">
    <location>
        <begin position="1"/>
        <end position="26"/>
    </location>
</feature>